<dbReference type="InterPro" id="IPR051634">
    <property type="entry name" value="Extended_Synaptotagmin"/>
</dbReference>
<dbReference type="GO" id="GO:0008289">
    <property type="term" value="F:lipid binding"/>
    <property type="evidence" value="ECO:0007669"/>
    <property type="project" value="UniProtKB-KW"/>
</dbReference>
<feature type="compositionally biased region" description="Basic and acidic residues" evidence="11">
    <location>
        <begin position="369"/>
        <end position="391"/>
    </location>
</feature>
<dbReference type="GO" id="GO:0006869">
    <property type="term" value="P:lipid transport"/>
    <property type="evidence" value="ECO:0007669"/>
    <property type="project" value="UniProtKB-KW"/>
</dbReference>
<feature type="domain" description="SMP-LTD" evidence="13">
    <location>
        <begin position="60"/>
        <end position="239"/>
    </location>
</feature>
<dbReference type="SUPFAM" id="SSF49562">
    <property type="entry name" value="C2 domain (Calcium/lipid-binding domain, CaLB)"/>
    <property type="match status" value="1"/>
</dbReference>
<evidence type="ECO:0000259" key="12">
    <source>
        <dbReference type="PROSITE" id="PS50004"/>
    </source>
</evidence>
<evidence type="ECO:0000256" key="4">
    <source>
        <dbReference type="ARBA" id="ARBA00022723"/>
    </source>
</evidence>
<protein>
    <submittedName>
        <fullName evidence="14">Uncharacterized protein</fullName>
    </submittedName>
</protein>
<dbReference type="GO" id="GO:0012505">
    <property type="term" value="C:endomembrane system"/>
    <property type="evidence" value="ECO:0007669"/>
    <property type="project" value="UniProtKB-ARBA"/>
</dbReference>
<accession>A0AA36N7S4</accession>
<evidence type="ECO:0000259" key="13">
    <source>
        <dbReference type="PROSITE" id="PS51847"/>
    </source>
</evidence>
<dbReference type="InterPro" id="IPR031468">
    <property type="entry name" value="SMP_LBD"/>
</dbReference>
<dbReference type="CDD" id="cd21670">
    <property type="entry name" value="SMP_ESyt"/>
    <property type="match status" value="1"/>
</dbReference>
<gene>
    <name evidence="14" type="ORF">EVOR1521_LOCUS21368</name>
</gene>
<dbReference type="InterPro" id="IPR035892">
    <property type="entry name" value="C2_domain_sf"/>
</dbReference>
<keyword evidence="10" id="KW-0472">Membrane</keyword>
<keyword evidence="4" id="KW-0479">Metal-binding</keyword>
<feature type="domain" description="C2" evidence="12">
    <location>
        <begin position="239"/>
        <end position="363"/>
    </location>
</feature>
<comment type="caution">
    <text evidence="14">The sequence shown here is derived from an EMBL/GenBank/DDBJ whole genome shotgun (WGS) entry which is preliminary data.</text>
</comment>
<sequence length="616" mass="69090">MGQCGCKKSAEVVLPNHKSRSSTSSVHKGRGPSDAPEHLEVLNEAGRFILERTKAKRGEKGTELTWLDFLVRQIWPKVHEALKTVVLEELEPKVQAALPAMFGSLSFKTFNLGPEHPQLMEIGVAHGKQNHYDGLELDVKMVWNCNADIVLEVQGIEIGIEKIRIDGTVRLQLRPLMPQLPTVGGVQITMMSPPNISWSFRGLLAALQVDVVSRVMRQVVADQISEMLVVPNLIFIHWLDSASDVDLEVLQFPHPECVVRLCIKEARDLRGSDWNYFGFNGTSDPYVSVHLGSHLWHTPQKTRTRNPKWGHEGYHDFFVYTPSQFVKVDIYDSDIGPGTDDHLGCVEGLTVEALLERPIWWWPLQARKKPPEPKMDSSEATKLTDRSDPETKSSTTRECGEVLIEAHFLELRASLLGDVPKPMGKADAVAFAFIDLRSLRGLQPNQAHGATITFKLEGQTYKSRPASYQGSNYGSALTQGAQRLVEHLYNIKGRSVEEIMKISGLSKEQVYSVVHARPSFTTKWHLPFTLPIRDLNQAQLDISLGTKRPNMKVLASLKSPLHLKQALVDTGRWQLDKALLLERDPKLEGTNLVQETLELSLRITLRTLAQQSACVF</sequence>
<evidence type="ECO:0000256" key="6">
    <source>
        <dbReference type="ARBA" id="ARBA00022837"/>
    </source>
</evidence>
<dbReference type="GO" id="GO:0016020">
    <property type="term" value="C:membrane"/>
    <property type="evidence" value="ECO:0007669"/>
    <property type="project" value="UniProtKB-SubCell"/>
</dbReference>
<evidence type="ECO:0000256" key="11">
    <source>
        <dbReference type="SAM" id="MobiDB-lite"/>
    </source>
</evidence>
<dbReference type="PANTHER" id="PTHR45761">
    <property type="entry name" value="EXTENDED SYNAPTOTAGMIN-LIKE PROTEIN 2, ISOFORM C"/>
    <property type="match status" value="1"/>
</dbReference>
<comment type="subcellular location">
    <subcellularLocation>
        <location evidence="1">Membrane</location>
    </subcellularLocation>
</comment>
<feature type="region of interest" description="Disordered" evidence="11">
    <location>
        <begin position="368"/>
        <end position="396"/>
    </location>
</feature>
<dbReference type="InterPro" id="IPR039010">
    <property type="entry name" value="Synaptotagmin_SMP"/>
</dbReference>
<evidence type="ECO:0000256" key="3">
    <source>
        <dbReference type="ARBA" id="ARBA00022692"/>
    </source>
</evidence>
<evidence type="ECO:0000256" key="1">
    <source>
        <dbReference type="ARBA" id="ARBA00004370"/>
    </source>
</evidence>
<evidence type="ECO:0000313" key="14">
    <source>
        <dbReference type="EMBL" id="CAJ1397327.1"/>
    </source>
</evidence>
<name>A0AA36N7S4_9DINO</name>
<keyword evidence="8" id="KW-0445">Lipid transport</keyword>
<dbReference type="PROSITE" id="PS51847">
    <property type="entry name" value="SMP"/>
    <property type="match status" value="1"/>
</dbReference>
<evidence type="ECO:0000256" key="7">
    <source>
        <dbReference type="ARBA" id="ARBA00022989"/>
    </source>
</evidence>
<keyword evidence="7" id="KW-1133">Transmembrane helix</keyword>
<keyword evidence="9" id="KW-0446">Lipid-binding</keyword>
<dbReference type="EMBL" id="CAUJNA010003262">
    <property type="protein sequence ID" value="CAJ1397327.1"/>
    <property type="molecule type" value="Genomic_DNA"/>
</dbReference>
<dbReference type="GO" id="GO:0046872">
    <property type="term" value="F:metal ion binding"/>
    <property type="evidence" value="ECO:0007669"/>
    <property type="project" value="UniProtKB-KW"/>
</dbReference>
<dbReference type="PANTHER" id="PTHR45761:SF1">
    <property type="entry name" value="EXTENDED SYNAPTOTAGMIN-LIKE PROTEIN 2, ISOFORM C"/>
    <property type="match status" value="1"/>
</dbReference>
<dbReference type="Pfam" id="PF00168">
    <property type="entry name" value="C2"/>
    <property type="match status" value="1"/>
</dbReference>
<evidence type="ECO:0000256" key="10">
    <source>
        <dbReference type="ARBA" id="ARBA00023136"/>
    </source>
</evidence>
<dbReference type="PROSITE" id="PS50004">
    <property type="entry name" value="C2"/>
    <property type="match status" value="1"/>
</dbReference>
<dbReference type="Proteomes" id="UP001178507">
    <property type="component" value="Unassembled WGS sequence"/>
</dbReference>
<reference evidence="14" key="1">
    <citation type="submission" date="2023-08" db="EMBL/GenBank/DDBJ databases">
        <authorList>
            <person name="Chen Y."/>
            <person name="Shah S."/>
            <person name="Dougan E. K."/>
            <person name="Thang M."/>
            <person name="Chan C."/>
        </authorList>
    </citation>
    <scope>NUCLEOTIDE SEQUENCE</scope>
</reference>
<dbReference type="SMART" id="SM00239">
    <property type="entry name" value="C2"/>
    <property type="match status" value="1"/>
</dbReference>
<keyword evidence="6" id="KW-0106">Calcium</keyword>
<keyword evidence="2" id="KW-0813">Transport</keyword>
<dbReference type="Pfam" id="PF17047">
    <property type="entry name" value="SMP_LBD"/>
    <property type="match status" value="1"/>
</dbReference>
<dbReference type="Gene3D" id="2.60.40.150">
    <property type="entry name" value="C2 domain"/>
    <property type="match status" value="1"/>
</dbReference>
<feature type="region of interest" description="Disordered" evidence="11">
    <location>
        <begin position="15"/>
        <end position="38"/>
    </location>
</feature>
<evidence type="ECO:0000256" key="8">
    <source>
        <dbReference type="ARBA" id="ARBA00023055"/>
    </source>
</evidence>
<keyword evidence="5" id="KW-0677">Repeat</keyword>
<proteinExistence type="predicted"/>
<dbReference type="GO" id="GO:0005737">
    <property type="term" value="C:cytoplasm"/>
    <property type="evidence" value="ECO:0007669"/>
    <property type="project" value="UniProtKB-ARBA"/>
</dbReference>
<keyword evidence="15" id="KW-1185">Reference proteome</keyword>
<keyword evidence="3" id="KW-0812">Transmembrane</keyword>
<evidence type="ECO:0000313" key="15">
    <source>
        <dbReference type="Proteomes" id="UP001178507"/>
    </source>
</evidence>
<evidence type="ECO:0000256" key="9">
    <source>
        <dbReference type="ARBA" id="ARBA00023121"/>
    </source>
</evidence>
<evidence type="ECO:0000256" key="2">
    <source>
        <dbReference type="ARBA" id="ARBA00022448"/>
    </source>
</evidence>
<dbReference type="InterPro" id="IPR000008">
    <property type="entry name" value="C2_dom"/>
</dbReference>
<evidence type="ECO:0000256" key="5">
    <source>
        <dbReference type="ARBA" id="ARBA00022737"/>
    </source>
</evidence>
<organism evidence="14 15">
    <name type="scientific">Effrenium voratum</name>
    <dbReference type="NCBI Taxonomy" id="2562239"/>
    <lineage>
        <taxon>Eukaryota</taxon>
        <taxon>Sar</taxon>
        <taxon>Alveolata</taxon>
        <taxon>Dinophyceae</taxon>
        <taxon>Suessiales</taxon>
        <taxon>Symbiodiniaceae</taxon>
        <taxon>Effrenium</taxon>
    </lineage>
</organism>
<dbReference type="AlphaFoldDB" id="A0AA36N7S4"/>